<dbReference type="Gene3D" id="1.25.40.10">
    <property type="entry name" value="Tetratricopeptide repeat domain"/>
    <property type="match status" value="1"/>
</dbReference>
<keyword evidence="3" id="KW-0408">Iron</keyword>
<dbReference type="PANTHER" id="PTHR47337">
    <property type="entry name" value="TETRATRICOPEPTIDE REPEAT (TPR)-LIKE SUPERFAMILY PROTEIN"/>
    <property type="match status" value="1"/>
</dbReference>
<dbReference type="SMART" id="SM00028">
    <property type="entry name" value="TPR"/>
    <property type="match status" value="3"/>
</dbReference>
<keyword evidence="7 10" id="KW-0472">Membrane</keyword>
<dbReference type="GO" id="GO:0005384">
    <property type="term" value="F:manganese ion transmembrane transporter activity"/>
    <property type="evidence" value="ECO:0007669"/>
    <property type="project" value="InterPro"/>
</dbReference>
<evidence type="ECO:0000256" key="9">
    <source>
        <dbReference type="SAM" id="MobiDB-lite"/>
    </source>
</evidence>
<name>A0AAN9QUD7_CANGL</name>
<evidence type="ECO:0000256" key="10">
    <source>
        <dbReference type="SAM" id="Phobius"/>
    </source>
</evidence>
<keyword evidence="6 10" id="KW-1133">Transmembrane helix</keyword>
<feature type="region of interest" description="Disordered" evidence="9">
    <location>
        <begin position="375"/>
        <end position="409"/>
    </location>
</feature>
<dbReference type="CDD" id="cd01059">
    <property type="entry name" value="CCC1_like"/>
    <property type="match status" value="1"/>
</dbReference>
<comment type="caution">
    <text evidence="12">The sequence shown here is derived from an EMBL/GenBank/DDBJ whole genome shotgun (WGS) entry which is preliminary data.</text>
</comment>
<feature type="transmembrane region" description="Helical" evidence="10">
    <location>
        <begin position="691"/>
        <end position="711"/>
    </location>
</feature>
<dbReference type="Pfam" id="PF01988">
    <property type="entry name" value="VIT1"/>
    <property type="match status" value="1"/>
</dbReference>
<dbReference type="Proteomes" id="UP001367508">
    <property type="component" value="Unassembled WGS sequence"/>
</dbReference>
<feature type="region of interest" description="Disordered" evidence="9">
    <location>
        <begin position="515"/>
        <end position="546"/>
    </location>
</feature>
<dbReference type="SUPFAM" id="SSF48452">
    <property type="entry name" value="TPR-like"/>
    <property type="match status" value="1"/>
</dbReference>
<evidence type="ECO:0000256" key="4">
    <source>
        <dbReference type="ARBA" id="ARBA00022554"/>
    </source>
</evidence>
<protein>
    <submittedName>
        <fullName evidence="12">Uncharacterized protein</fullName>
    </submittedName>
</protein>
<evidence type="ECO:0000256" key="7">
    <source>
        <dbReference type="ARBA" id="ARBA00023136"/>
    </source>
</evidence>
<evidence type="ECO:0000256" key="3">
    <source>
        <dbReference type="ARBA" id="ARBA00022496"/>
    </source>
</evidence>
<dbReference type="EMBL" id="JAYMYQ010000002">
    <property type="protein sequence ID" value="KAK7350795.1"/>
    <property type="molecule type" value="Genomic_DNA"/>
</dbReference>
<evidence type="ECO:0000313" key="13">
    <source>
        <dbReference type="Proteomes" id="UP001367508"/>
    </source>
</evidence>
<accession>A0AAN9QUD7</accession>
<dbReference type="InterPro" id="IPR008217">
    <property type="entry name" value="Ccc1_fam"/>
</dbReference>
<dbReference type="GO" id="GO:0006826">
    <property type="term" value="P:iron ion transport"/>
    <property type="evidence" value="ECO:0007669"/>
    <property type="project" value="UniProtKB-KW"/>
</dbReference>
<evidence type="ECO:0000256" key="1">
    <source>
        <dbReference type="ARBA" id="ARBA00004128"/>
    </source>
</evidence>
<feature type="compositionally biased region" description="Basic and acidic residues" evidence="9">
    <location>
        <begin position="536"/>
        <end position="546"/>
    </location>
</feature>
<evidence type="ECO:0000313" key="11">
    <source>
        <dbReference type="EMBL" id="KAK7350791.1"/>
    </source>
</evidence>
<comment type="subcellular location">
    <subcellularLocation>
        <location evidence="1">Vacuole membrane</location>
        <topology evidence="1">Multi-pass membrane protein</topology>
    </subcellularLocation>
</comment>
<evidence type="ECO:0000313" key="12">
    <source>
        <dbReference type="EMBL" id="KAK7350795.1"/>
    </source>
</evidence>
<keyword evidence="3" id="KW-0406">Ion transport</keyword>
<dbReference type="GO" id="GO:0030026">
    <property type="term" value="P:intracellular manganese ion homeostasis"/>
    <property type="evidence" value="ECO:0007669"/>
    <property type="project" value="InterPro"/>
</dbReference>
<feature type="transmembrane region" description="Helical" evidence="10">
    <location>
        <begin position="731"/>
        <end position="755"/>
    </location>
</feature>
<dbReference type="InterPro" id="IPR019734">
    <property type="entry name" value="TPR_rpt"/>
</dbReference>
<proteinExistence type="inferred from homology"/>
<organism evidence="12 13">
    <name type="scientific">Canavalia gladiata</name>
    <name type="common">Sword bean</name>
    <name type="synonym">Dolichos gladiatus</name>
    <dbReference type="NCBI Taxonomy" id="3824"/>
    <lineage>
        <taxon>Eukaryota</taxon>
        <taxon>Viridiplantae</taxon>
        <taxon>Streptophyta</taxon>
        <taxon>Embryophyta</taxon>
        <taxon>Tracheophyta</taxon>
        <taxon>Spermatophyta</taxon>
        <taxon>Magnoliopsida</taxon>
        <taxon>eudicotyledons</taxon>
        <taxon>Gunneridae</taxon>
        <taxon>Pentapetalae</taxon>
        <taxon>rosids</taxon>
        <taxon>fabids</taxon>
        <taxon>Fabales</taxon>
        <taxon>Fabaceae</taxon>
        <taxon>Papilionoideae</taxon>
        <taxon>50 kb inversion clade</taxon>
        <taxon>NPAAA clade</taxon>
        <taxon>indigoferoid/millettioid clade</taxon>
        <taxon>Phaseoleae</taxon>
        <taxon>Canavalia</taxon>
    </lineage>
</organism>
<comment type="catalytic activity">
    <reaction evidence="8">
        <text>Fe(2+)(in) = Fe(2+)(out)</text>
        <dbReference type="Rhea" id="RHEA:28486"/>
        <dbReference type="ChEBI" id="CHEBI:29033"/>
    </reaction>
    <physiologicalReaction direction="left-to-right" evidence="8">
        <dbReference type="Rhea" id="RHEA:28487"/>
    </physiologicalReaction>
</comment>
<sequence>METLKAAIPEELKRVIGDSNVDDLRSTCSSLHRFFSHLEPFHQIVTELADPKYALCGKSKDAALKSKQLGNQCFFNSDYAKALECYTQALRKAPLDAGDMESNLAATLYINRATVLHKMNLLVECLRDCTRALQISPSYAKAWYRRGKANASLGNCKDAICDLNVAKSMESSTSGKRQIDGELKIILDQCKSMGKVVQLQHEENSLNTVGEMPPIKLQHVFIPDKGRGMVSSCDLSPGSLVHAEEPYAMKVGREQLLTENVRTDVGEKKHALVDMIKTGSPNGSMGFWDRAICLISSTILARPSAKLTNKLRVTDRYIVIDYKSSMNFSDDNVADIPKRESVPLATDPTTGINFNAGKPAKDDILKPCEGSPIFEESQQQPADKKPEIAPDSHPSLMEEARSPAQSFGSAVVADDGARDKQSSGVNATVPSDQEFKEVQKDIEEEINPYVSKEKKACVFMRNLTGSLSTPANFCVVVLPKLLPRVSWLLISIADIPKRESLPLATDATTEIDFNAAKPAKDAIPKPYEGPPISEKSQQHVDKEPKIAPDNYSSLMEEARSPAQSFGSAVAADDVVSDKQSPEVNAKIPLDQELKEVQKDIEEEINPSVTKEKKETVKSSTSQTADNVPVEGAIVTEAQTQIDIGEQPRAEIGENHDWQILKSIVYGGLIESITSLGIVSSAAAAGATPLNIIALGLANLIGGLFVIGHNLSELKNEQEDQYQELLGRKENFLLHAVVAVLSFLIFGSVPLVVYGLLISKQYYAEVKIAVVAVASIVCIILLAIGKVYTSRTSKSYIKTVLKYVTMALAASGLSYIAGNLFKELLDKFSRSESSYVLVMPLSSTRKMKPAWMSY</sequence>
<reference evidence="12 13" key="1">
    <citation type="submission" date="2024-01" db="EMBL/GenBank/DDBJ databases">
        <title>The genomes of 5 underutilized Papilionoideae crops provide insights into root nodulation and disease resistanc.</title>
        <authorList>
            <person name="Jiang F."/>
        </authorList>
    </citation>
    <scope>NUCLEOTIDE SEQUENCE [LARGE SCALE GENOMIC DNA]</scope>
    <source>
        <strain evidence="12">LVBAO_FW01</strain>
        <tissue evidence="12">Leaves</tissue>
    </source>
</reference>
<dbReference type="InterPro" id="IPR011990">
    <property type="entry name" value="TPR-like_helical_dom_sf"/>
</dbReference>
<dbReference type="PANTHER" id="PTHR47337:SF1">
    <property type="entry name" value="TETRATRICOPEPTIDE REPEAT (TPR)-LIKE SUPERFAMILY PROTEIN"/>
    <property type="match status" value="1"/>
</dbReference>
<feature type="transmembrane region" description="Helical" evidence="10">
    <location>
        <begin position="767"/>
        <end position="787"/>
    </location>
</feature>
<gene>
    <name evidence="11" type="ORF">VNO77_09743</name>
    <name evidence="12" type="ORF">VNO77_09747</name>
</gene>
<feature type="compositionally biased region" description="Basic and acidic residues" evidence="9">
    <location>
        <begin position="382"/>
        <end position="401"/>
    </location>
</feature>
<keyword evidence="4" id="KW-0926">Vacuole</keyword>
<evidence type="ECO:0000256" key="8">
    <source>
        <dbReference type="ARBA" id="ARBA00044464"/>
    </source>
</evidence>
<keyword evidence="3" id="KW-0813">Transport</keyword>
<comment type="similarity">
    <text evidence="2">Belongs to the CCC1 family.</text>
</comment>
<evidence type="ECO:0000256" key="2">
    <source>
        <dbReference type="ARBA" id="ARBA00007049"/>
    </source>
</evidence>
<evidence type="ECO:0000256" key="6">
    <source>
        <dbReference type="ARBA" id="ARBA00022989"/>
    </source>
</evidence>
<dbReference type="EMBL" id="JAYMYQ010000002">
    <property type="protein sequence ID" value="KAK7350791.1"/>
    <property type="molecule type" value="Genomic_DNA"/>
</dbReference>
<feature type="transmembrane region" description="Helical" evidence="10">
    <location>
        <begin position="799"/>
        <end position="820"/>
    </location>
</feature>
<dbReference type="AlphaFoldDB" id="A0AAN9QUD7"/>
<keyword evidence="5 10" id="KW-0812">Transmembrane</keyword>
<dbReference type="GO" id="GO:0005774">
    <property type="term" value="C:vacuolar membrane"/>
    <property type="evidence" value="ECO:0007669"/>
    <property type="project" value="UniProtKB-SubCell"/>
</dbReference>
<keyword evidence="3" id="KW-0410">Iron transport</keyword>
<keyword evidence="13" id="KW-1185">Reference proteome</keyword>
<evidence type="ECO:0000256" key="5">
    <source>
        <dbReference type="ARBA" id="ARBA00022692"/>
    </source>
</evidence>